<comment type="subcellular location">
    <subcellularLocation>
        <location evidence="1">Cell membrane</location>
        <topology evidence="1">Multi-pass membrane protein</topology>
    </subcellularLocation>
</comment>
<feature type="transmembrane region" description="Helical" evidence="6">
    <location>
        <begin position="37"/>
        <end position="57"/>
    </location>
</feature>
<evidence type="ECO:0000256" key="2">
    <source>
        <dbReference type="ARBA" id="ARBA00022475"/>
    </source>
</evidence>
<evidence type="ECO:0000256" key="1">
    <source>
        <dbReference type="ARBA" id="ARBA00004651"/>
    </source>
</evidence>
<evidence type="ECO:0000256" key="3">
    <source>
        <dbReference type="ARBA" id="ARBA00022692"/>
    </source>
</evidence>
<dbReference type="EMBL" id="UOFW01000239">
    <property type="protein sequence ID" value="VAX08361.1"/>
    <property type="molecule type" value="Genomic_DNA"/>
</dbReference>
<dbReference type="GO" id="GO:0009055">
    <property type="term" value="F:electron transfer activity"/>
    <property type="evidence" value="ECO:0007669"/>
    <property type="project" value="InterPro"/>
</dbReference>
<dbReference type="SUPFAM" id="SSF81342">
    <property type="entry name" value="Transmembrane di-heme cytochromes"/>
    <property type="match status" value="1"/>
</dbReference>
<keyword evidence="5 6" id="KW-0472">Membrane</keyword>
<name>A0A3B1B2L9_9ZZZZ</name>
<evidence type="ECO:0000256" key="5">
    <source>
        <dbReference type="ARBA" id="ARBA00023136"/>
    </source>
</evidence>
<reference evidence="8" key="1">
    <citation type="submission" date="2018-06" db="EMBL/GenBank/DDBJ databases">
        <authorList>
            <person name="Zhirakovskaya E."/>
        </authorList>
    </citation>
    <scope>NUCLEOTIDE SEQUENCE</scope>
</reference>
<evidence type="ECO:0000259" key="7">
    <source>
        <dbReference type="Pfam" id="PF01292"/>
    </source>
</evidence>
<organism evidence="8">
    <name type="scientific">hydrothermal vent metagenome</name>
    <dbReference type="NCBI Taxonomy" id="652676"/>
    <lineage>
        <taxon>unclassified sequences</taxon>
        <taxon>metagenomes</taxon>
        <taxon>ecological metagenomes</taxon>
    </lineage>
</organism>
<keyword evidence="3 6" id="KW-0812">Transmembrane</keyword>
<evidence type="ECO:0000256" key="6">
    <source>
        <dbReference type="SAM" id="Phobius"/>
    </source>
</evidence>
<dbReference type="GO" id="GO:0020037">
    <property type="term" value="F:heme binding"/>
    <property type="evidence" value="ECO:0007669"/>
    <property type="project" value="TreeGrafter"/>
</dbReference>
<dbReference type="GO" id="GO:0005886">
    <property type="term" value="C:plasma membrane"/>
    <property type="evidence" value="ECO:0007669"/>
    <property type="project" value="UniProtKB-SubCell"/>
</dbReference>
<dbReference type="GO" id="GO:0022904">
    <property type="term" value="P:respiratory electron transport chain"/>
    <property type="evidence" value="ECO:0007669"/>
    <property type="project" value="InterPro"/>
</dbReference>
<gene>
    <name evidence="8" type="ORF">MNBD_ALPHA03-1890</name>
</gene>
<accession>A0A3B1B2L9</accession>
<dbReference type="InterPro" id="IPR051542">
    <property type="entry name" value="Hydrogenase_cytochrome"/>
</dbReference>
<keyword evidence="4 6" id="KW-1133">Transmembrane helix</keyword>
<feature type="domain" description="Cytochrome b561 bacterial/Ni-hydrogenase" evidence="7">
    <location>
        <begin position="4"/>
        <end position="70"/>
    </location>
</feature>
<dbReference type="AlphaFoldDB" id="A0A3B1B2L9"/>
<proteinExistence type="predicted"/>
<sequence length="83" mass="9614">MIFNLYITLLLLSLTGYMAITDRFWGEEWVKEIHEFFANYLLFSVALHVSDIIWVSVKSKVNLISAMFTGIKKFPSDNLDNHG</sequence>
<protein>
    <recommendedName>
        <fullName evidence="7">Cytochrome b561 bacterial/Ni-hydrogenase domain-containing protein</fullName>
    </recommendedName>
</protein>
<dbReference type="PANTHER" id="PTHR30485">
    <property type="entry name" value="NI/FE-HYDROGENASE 1 B-TYPE CYTOCHROME SUBUNIT"/>
    <property type="match status" value="1"/>
</dbReference>
<keyword evidence="2" id="KW-1003">Cell membrane</keyword>
<evidence type="ECO:0000313" key="8">
    <source>
        <dbReference type="EMBL" id="VAX08361.1"/>
    </source>
</evidence>
<dbReference type="InterPro" id="IPR011577">
    <property type="entry name" value="Cyt_b561_bac/Ni-Hgenase"/>
</dbReference>
<evidence type="ECO:0000256" key="4">
    <source>
        <dbReference type="ARBA" id="ARBA00022989"/>
    </source>
</evidence>
<dbReference type="PANTHER" id="PTHR30485:SF2">
    <property type="entry name" value="BLL0597 PROTEIN"/>
    <property type="match status" value="1"/>
</dbReference>
<dbReference type="Pfam" id="PF01292">
    <property type="entry name" value="Ni_hydr_CYTB"/>
    <property type="match status" value="1"/>
</dbReference>
<dbReference type="InterPro" id="IPR016174">
    <property type="entry name" value="Di-haem_cyt_TM"/>
</dbReference>